<dbReference type="InterPro" id="IPR036388">
    <property type="entry name" value="WH-like_DNA-bd_sf"/>
</dbReference>
<evidence type="ECO:0000259" key="1">
    <source>
        <dbReference type="Pfam" id="PF08279"/>
    </source>
</evidence>
<dbReference type="EMBL" id="PFJI01000076">
    <property type="protein sequence ID" value="PIX73782.1"/>
    <property type="molecule type" value="Genomic_DNA"/>
</dbReference>
<dbReference type="Proteomes" id="UP000229708">
    <property type="component" value="Unassembled WGS sequence"/>
</dbReference>
<comment type="caution">
    <text evidence="2">The sequence shown here is derived from an EMBL/GenBank/DDBJ whole genome shotgun (WGS) entry which is preliminary data.</text>
</comment>
<reference evidence="3" key="1">
    <citation type="submission" date="2017-09" db="EMBL/GenBank/DDBJ databases">
        <title>Depth-based differentiation of microbial function through sediment-hosted aquifers and enrichment of novel symbionts in the deep terrestrial subsurface.</title>
        <authorList>
            <person name="Probst A.J."/>
            <person name="Ladd B."/>
            <person name="Jarett J.K."/>
            <person name="Geller-Mcgrath D.E."/>
            <person name="Sieber C.M.K."/>
            <person name="Emerson J.B."/>
            <person name="Anantharaman K."/>
            <person name="Thomas B.C."/>
            <person name="Malmstrom R."/>
            <person name="Stieglmeier M."/>
            <person name="Klingl A."/>
            <person name="Woyke T."/>
            <person name="Ryan C.M."/>
            <person name="Banfield J.F."/>
        </authorList>
    </citation>
    <scope>NUCLEOTIDE SEQUENCE [LARGE SCALE GENOMIC DNA]</scope>
</reference>
<dbReference type="AlphaFoldDB" id="A0A2M7M0E4"/>
<evidence type="ECO:0000313" key="2">
    <source>
        <dbReference type="EMBL" id="PIX73782.1"/>
    </source>
</evidence>
<dbReference type="SUPFAM" id="SSF46785">
    <property type="entry name" value="Winged helix' DNA-binding domain"/>
    <property type="match status" value="1"/>
</dbReference>
<gene>
    <name evidence="2" type="ORF">COZ39_01865</name>
</gene>
<organism evidence="2 3">
    <name type="scientific">Candidatus Roizmanbacteria bacterium CG_4_10_14_3_um_filter_33_21</name>
    <dbReference type="NCBI Taxonomy" id="1974830"/>
    <lineage>
        <taxon>Bacteria</taxon>
        <taxon>Candidatus Roizmaniibacteriota</taxon>
    </lineage>
</organism>
<dbReference type="InterPro" id="IPR036390">
    <property type="entry name" value="WH_DNA-bd_sf"/>
</dbReference>
<sequence length="74" mass="8433">MVTNTARKIQEYLIVHKQVTSKQLSEYLGISRQALFRHLPKLLAEGKIGKIGKPPVVFYQPPQRTYGREPVGNN</sequence>
<name>A0A2M7M0E4_9BACT</name>
<accession>A0A2M7M0E4</accession>
<dbReference type="Pfam" id="PF08279">
    <property type="entry name" value="HTH_11"/>
    <property type="match status" value="1"/>
</dbReference>
<evidence type="ECO:0000313" key="3">
    <source>
        <dbReference type="Proteomes" id="UP000229708"/>
    </source>
</evidence>
<protein>
    <recommendedName>
        <fullName evidence="1">Helix-turn-helix type 11 domain-containing protein</fullName>
    </recommendedName>
</protein>
<dbReference type="InterPro" id="IPR013196">
    <property type="entry name" value="HTH_11"/>
</dbReference>
<proteinExistence type="predicted"/>
<feature type="domain" description="Helix-turn-helix type 11" evidence="1">
    <location>
        <begin position="7"/>
        <end position="46"/>
    </location>
</feature>
<dbReference type="Gene3D" id="1.10.10.10">
    <property type="entry name" value="Winged helix-like DNA-binding domain superfamily/Winged helix DNA-binding domain"/>
    <property type="match status" value="1"/>
</dbReference>